<evidence type="ECO:0000313" key="6">
    <source>
        <dbReference type="EMBL" id="KKG35852.1"/>
    </source>
</evidence>
<dbReference type="GO" id="GO:0005524">
    <property type="term" value="F:ATP binding"/>
    <property type="evidence" value="ECO:0007669"/>
    <property type="project" value="UniProtKB-KW"/>
</dbReference>
<keyword evidence="3" id="KW-0547">Nucleotide-binding</keyword>
<comment type="caution">
    <text evidence="6">The sequence shown here is derived from an EMBL/GenBank/DDBJ whole genome shotgun (WGS) entry which is preliminary data.</text>
</comment>
<gene>
    <name evidence="6" type="ORF">DU52_20360</name>
</gene>
<dbReference type="EMBL" id="JJPA01000063">
    <property type="protein sequence ID" value="KKG35852.1"/>
    <property type="molecule type" value="Genomic_DNA"/>
</dbReference>
<keyword evidence="2" id="KW-0813">Transport</keyword>
<accession>A0A0F8E557</accession>
<reference evidence="6 7" key="1">
    <citation type="journal article" date="2015" name="ISME J.">
        <title>Genomic and phenotypic differentiation among Methanosarcina mazei populations from Columbia River sediment.</title>
        <authorList>
            <person name="Youngblut N.D."/>
            <person name="Wirth J.S."/>
            <person name="Henriksen J.R."/>
            <person name="Smith M."/>
            <person name="Simon H."/>
            <person name="Metcalf W.W."/>
            <person name="Whitaker R.J."/>
        </authorList>
    </citation>
    <scope>NUCLEOTIDE SEQUENCE [LARGE SCALE GENOMIC DNA]</scope>
    <source>
        <strain evidence="6 7">3.F.A.1A.1</strain>
    </source>
</reference>
<evidence type="ECO:0000256" key="1">
    <source>
        <dbReference type="ARBA" id="ARBA00005417"/>
    </source>
</evidence>
<evidence type="ECO:0000256" key="2">
    <source>
        <dbReference type="ARBA" id="ARBA00022448"/>
    </source>
</evidence>
<dbReference type="AlphaFoldDB" id="A0A0F8E557"/>
<dbReference type="RefSeq" id="WP_048043927.1">
    <property type="nucleotide sequence ID" value="NZ_JJPA01000063.1"/>
</dbReference>
<evidence type="ECO:0000259" key="5">
    <source>
        <dbReference type="Pfam" id="PF00005"/>
    </source>
</evidence>
<dbReference type="Proteomes" id="UP000034399">
    <property type="component" value="Unassembled WGS sequence"/>
</dbReference>
<dbReference type="PANTHER" id="PTHR43776:SF7">
    <property type="entry name" value="D,D-DIPEPTIDE TRANSPORT ATP-BINDING PROTEIN DDPF-RELATED"/>
    <property type="match status" value="1"/>
</dbReference>
<feature type="non-terminal residue" evidence="6">
    <location>
        <position position="109"/>
    </location>
</feature>
<dbReference type="SUPFAM" id="SSF52540">
    <property type="entry name" value="P-loop containing nucleoside triphosphate hydrolases"/>
    <property type="match status" value="1"/>
</dbReference>
<evidence type="ECO:0000256" key="3">
    <source>
        <dbReference type="ARBA" id="ARBA00022741"/>
    </source>
</evidence>
<feature type="domain" description="ABC transporter" evidence="5">
    <location>
        <begin position="24"/>
        <end position="105"/>
    </location>
</feature>
<sequence>MLEVSGLKKTFTSGIISRTRIKALDGVSLYIKKGETLGVVGESGSGKSTLGQCILRLIEPAEGKIIFNGTDLTALDNKALNSIRPGMQMIFQDPDSSLDPRMTIGQSIA</sequence>
<name>A0A0F8E557_METMZ</name>
<dbReference type="InterPro" id="IPR003439">
    <property type="entry name" value="ABC_transporter-like_ATP-bd"/>
</dbReference>
<organism evidence="6 7">
    <name type="scientific">Methanosarcina mazei</name>
    <name type="common">Methanosarcina frisia</name>
    <dbReference type="NCBI Taxonomy" id="2209"/>
    <lineage>
        <taxon>Archaea</taxon>
        <taxon>Methanobacteriati</taxon>
        <taxon>Methanobacteriota</taxon>
        <taxon>Stenosarchaea group</taxon>
        <taxon>Methanomicrobia</taxon>
        <taxon>Methanosarcinales</taxon>
        <taxon>Methanosarcinaceae</taxon>
        <taxon>Methanosarcina</taxon>
    </lineage>
</organism>
<comment type="similarity">
    <text evidence="1">Belongs to the ABC transporter superfamily.</text>
</comment>
<evidence type="ECO:0000256" key="4">
    <source>
        <dbReference type="ARBA" id="ARBA00022840"/>
    </source>
</evidence>
<dbReference type="Pfam" id="PF00005">
    <property type="entry name" value="ABC_tran"/>
    <property type="match status" value="1"/>
</dbReference>
<dbReference type="PANTHER" id="PTHR43776">
    <property type="entry name" value="TRANSPORT ATP-BINDING PROTEIN"/>
    <property type="match status" value="1"/>
</dbReference>
<dbReference type="GO" id="GO:0016887">
    <property type="term" value="F:ATP hydrolysis activity"/>
    <property type="evidence" value="ECO:0007669"/>
    <property type="project" value="InterPro"/>
</dbReference>
<dbReference type="InterPro" id="IPR027417">
    <property type="entry name" value="P-loop_NTPase"/>
</dbReference>
<protein>
    <recommendedName>
        <fullName evidence="5">ABC transporter domain-containing protein</fullName>
    </recommendedName>
</protein>
<keyword evidence="4" id="KW-0067">ATP-binding</keyword>
<dbReference type="Gene3D" id="3.40.50.300">
    <property type="entry name" value="P-loop containing nucleotide triphosphate hydrolases"/>
    <property type="match status" value="1"/>
</dbReference>
<evidence type="ECO:0000313" key="7">
    <source>
        <dbReference type="Proteomes" id="UP000034399"/>
    </source>
</evidence>
<proteinExistence type="inferred from homology"/>
<dbReference type="InterPro" id="IPR050319">
    <property type="entry name" value="ABC_transp_ATP-bind"/>
</dbReference>